<sequence>MGKLNAQKTEFDWTGNLLGLVIKKGYKVKYLRLEVADREYWVKVPKALRGDVDLAMRPGCHLAVSGWAVRCRKTGKLELEAESIRFADAPKANAADSSGSEKPSSEPVRSAKVLLCMGSDCRKRGGGAALAAFKDSVQESRSVGSLEVRTMGCMKACKHGPNVLVMPDKARYGGVDARQAAAIVARHSSQERARL</sequence>
<evidence type="ECO:0000313" key="1">
    <source>
        <dbReference type="EMBL" id="ERN42292.1"/>
    </source>
</evidence>
<dbReference type="eggNOG" id="COG3411">
    <property type="taxonomic scope" value="Bacteria"/>
</dbReference>
<evidence type="ECO:0000313" key="2">
    <source>
        <dbReference type="Proteomes" id="UP000016960"/>
    </source>
</evidence>
<dbReference type="InParanoid" id="U5DN52"/>
<dbReference type="CDD" id="cd02980">
    <property type="entry name" value="TRX_Fd_family"/>
    <property type="match status" value="1"/>
</dbReference>
<dbReference type="InterPro" id="IPR036249">
    <property type="entry name" value="Thioredoxin-like_sf"/>
</dbReference>
<dbReference type="Pfam" id="PF01257">
    <property type="entry name" value="2Fe-2S_thioredx"/>
    <property type="match status" value="1"/>
</dbReference>
<dbReference type="Gene3D" id="3.40.30.10">
    <property type="entry name" value="Glutaredoxin"/>
    <property type="match status" value="1"/>
</dbReference>
<organism evidence="1 2">
    <name type="scientific">Rubidibacter lacunae KORDI 51-2</name>
    <dbReference type="NCBI Taxonomy" id="582515"/>
    <lineage>
        <taxon>Bacteria</taxon>
        <taxon>Bacillati</taxon>
        <taxon>Cyanobacteriota</taxon>
        <taxon>Cyanophyceae</taxon>
        <taxon>Oscillatoriophycideae</taxon>
        <taxon>Chroococcales</taxon>
        <taxon>Aphanothecaceae</taxon>
        <taxon>Rubidibacter</taxon>
    </lineage>
</organism>
<dbReference type="SUPFAM" id="SSF52833">
    <property type="entry name" value="Thioredoxin-like"/>
    <property type="match status" value="1"/>
</dbReference>
<dbReference type="Proteomes" id="UP000016960">
    <property type="component" value="Unassembled WGS sequence"/>
</dbReference>
<dbReference type="EMBL" id="ASSJ01000027">
    <property type="protein sequence ID" value="ERN42292.1"/>
    <property type="molecule type" value="Genomic_DNA"/>
</dbReference>
<dbReference type="AlphaFoldDB" id="U5DN52"/>
<name>U5DN52_9CHRO</name>
<gene>
    <name evidence="1" type="ORF">KR51_00010190</name>
</gene>
<dbReference type="RefSeq" id="WP_022605310.1">
    <property type="nucleotide sequence ID" value="NZ_ASSJ01000027.1"/>
</dbReference>
<dbReference type="STRING" id="582515.KR51_00010190"/>
<comment type="caution">
    <text evidence="1">The sequence shown here is derived from an EMBL/GenBank/DDBJ whole genome shotgun (WGS) entry which is preliminary data.</text>
</comment>
<dbReference type="OrthoDB" id="465045at2"/>
<proteinExistence type="predicted"/>
<keyword evidence="2" id="KW-1185">Reference proteome</keyword>
<accession>U5DN52</accession>
<protein>
    <submittedName>
        <fullName evidence="1">Ferredoxin</fullName>
    </submittedName>
</protein>
<reference evidence="1 2" key="1">
    <citation type="submission" date="2013-05" db="EMBL/GenBank/DDBJ databases">
        <title>Draft genome sequence of Rubidibacter lacunae KORDI 51-2.</title>
        <authorList>
            <person name="Choi D.H."/>
            <person name="Noh J.H."/>
            <person name="Kwon K.-K."/>
            <person name="Lee J.-H."/>
            <person name="Ryu J.-Y."/>
        </authorList>
    </citation>
    <scope>NUCLEOTIDE SEQUENCE [LARGE SCALE GENOMIC DNA]</scope>
    <source>
        <strain evidence="1 2">KORDI 51-2</strain>
    </source>
</reference>